<evidence type="ECO:0000259" key="6">
    <source>
        <dbReference type="PROSITE" id="PS50112"/>
    </source>
</evidence>
<evidence type="ECO:0000313" key="8">
    <source>
        <dbReference type="Proteomes" id="UP000000852"/>
    </source>
</evidence>
<dbReference type="InterPro" id="IPR052162">
    <property type="entry name" value="Sensor_kinase/Photoreceptor"/>
</dbReference>
<evidence type="ECO:0000256" key="3">
    <source>
        <dbReference type="ARBA" id="ARBA00022553"/>
    </source>
</evidence>
<dbReference type="Pfam" id="PF13426">
    <property type="entry name" value="PAS_9"/>
    <property type="match status" value="1"/>
</dbReference>
<dbReference type="Proteomes" id="UP000000852">
    <property type="component" value="Chromosome"/>
</dbReference>
<keyword evidence="5" id="KW-0418">Kinase</keyword>
<protein>
    <recommendedName>
        <fullName evidence="2">histidine kinase</fullName>
        <ecNumber evidence="2">2.7.13.3</ecNumber>
    </recommendedName>
</protein>
<feature type="domain" description="PAS" evidence="6">
    <location>
        <begin position="14"/>
        <end position="63"/>
    </location>
</feature>
<dbReference type="InterPro" id="IPR000014">
    <property type="entry name" value="PAS"/>
</dbReference>
<dbReference type="eggNOG" id="COG3290">
    <property type="taxonomic scope" value="Bacteria"/>
</dbReference>
<dbReference type="AlphaFoldDB" id="C6XUS7"/>
<feature type="domain" description="PAS" evidence="6">
    <location>
        <begin position="138"/>
        <end position="208"/>
    </location>
</feature>
<dbReference type="SUPFAM" id="SSF55785">
    <property type="entry name" value="PYP-like sensor domain (PAS domain)"/>
    <property type="match status" value="2"/>
</dbReference>
<dbReference type="InterPro" id="IPR013656">
    <property type="entry name" value="PAS_4"/>
</dbReference>
<dbReference type="CDD" id="cd00082">
    <property type="entry name" value="HisKA"/>
    <property type="match status" value="1"/>
</dbReference>
<evidence type="ECO:0000256" key="5">
    <source>
        <dbReference type="ARBA" id="ARBA00022777"/>
    </source>
</evidence>
<dbReference type="GO" id="GO:0000155">
    <property type="term" value="F:phosphorelay sensor kinase activity"/>
    <property type="evidence" value="ECO:0007669"/>
    <property type="project" value="InterPro"/>
</dbReference>
<evidence type="ECO:0000256" key="2">
    <source>
        <dbReference type="ARBA" id="ARBA00012438"/>
    </source>
</evidence>
<keyword evidence="3" id="KW-0597">Phosphoprotein</keyword>
<dbReference type="SMART" id="SM00091">
    <property type="entry name" value="PAS"/>
    <property type="match status" value="2"/>
</dbReference>
<dbReference type="SUPFAM" id="SSF47384">
    <property type="entry name" value="Homodimeric domain of signal transducing histidine kinase"/>
    <property type="match status" value="1"/>
</dbReference>
<gene>
    <name evidence="7" type="ordered locus">Phep_1716</name>
</gene>
<dbReference type="Pfam" id="PF00512">
    <property type="entry name" value="HisKA"/>
    <property type="match status" value="1"/>
</dbReference>
<dbReference type="PANTHER" id="PTHR43304">
    <property type="entry name" value="PHYTOCHROME-LIKE PROTEIN CPH1"/>
    <property type="match status" value="1"/>
</dbReference>
<dbReference type="Gene3D" id="1.10.287.130">
    <property type="match status" value="1"/>
</dbReference>
<dbReference type="PROSITE" id="PS50112">
    <property type="entry name" value="PAS"/>
    <property type="match status" value="2"/>
</dbReference>
<dbReference type="InterPro" id="IPR036097">
    <property type="entry name" value="HisK_dim/P_sf"/>
</dbReference>
<evidence type="ECO:0000313" key="7">
    <source>
        <dbReference type="EMBL" id="ACU03927.1"/>
    </source>
</evidence>
<dbReference type="InterPro" id="IPR035965">
    <property type="entry name" value="PAS-like_dom_sf"/>
</dbReference>
<dbReference type="KEGG" id="phe:Phep_1716"/>
<accession>C6XUS7</accession>
<evidence type="ECO:0000256" key="4">
    <source>
        <dbReference type="ARBA" id="ARBA00022679"/>
    </source>
</evidence>
<sequence>MINLPVNANPNDAESASFKRIFEENPAPMYIFDLHTHEFLAVNAAALDQYGYQKEEFLSMSALQIRSAQEVERFKKAILEVRAAYSDYGVWKHIRKNGEEFFVHIYAHCNIFQNRVARVVMAIDIDQKVKAENALKEKNEEIADILESITDGFYAMNENWEVTYINKEAERILNCKRTDLLGKNLWEFFPGSKEGRFYQEYKRALEEKISVHFEECYAPLGVWGSMHVYPKKDGLAIYFVDITEQKKNQIEQSRYMNMIEKQNEQLKKISWIQSHELRSPLSNILGLLELVNENSCNADVIEKLKKAAKSLDDVVRNITEHAQKTIN</sequence>
<dbReference type="STRING" id="485917.Phep_1716"/>
<dbReference type="OrthoDB" id="6231665at2"/>
<name>C6XUS7_PEDHD</name>
<dbReference type="EMBL" id="CP001681">
    <property type="protein sequence ID" value="ACU03927.1"/>
    <property type="molecule type" value="Genomic_DNA"/>
</dbReference>
<dbReference type="Gene3D" id="3.30.450.20">
    <property type="entry name" value="PAS domain"/>
    <property type="match status" value="2"/>
</dbReference>
<dbReference type="EC" id="2.7.13.3" evidence="2"/>
<dbReference type="PANTHER" id="PTHR43304:SF1">
    <property type="entry name" value="PAC DOMAIN-CONTAINING PROTEIN"/>
    <property type="match status" value="1"/>
</dbReference>
<proteinExistence type="predicted"/>
<keyword evidence="8" id="KW-1185">Reference proteome</keyword>
<keyword evidence="4" id="KW-0808">Transferase</keyword>
<dbReference type="HOGENOM" id="CLU_052499_0_0_10"/>
<evidence type="ECO:0000256" key="1">
    <source>
        <dbReference type="ARBA" id="ARBA00000085"/>
    </source>
</evidence>
<comment type="catalytic activity">
    <reaction evidence="1">
        <text>ATP + protein L-histidine = ADP + protein N-phospho-L-histidine.</text>
        <dbReference type="EC" id="2.7.13.3"/>
    </reaction>
</comment>
<dbReference type="NCBIfam" id="TIGR00229">
    <property type="entry name" value="sensory_box"/>
    <property type="match status" value="2"/>
</dbReference>
<dbReference type="Pfam" id="PF08448">
    <property type="entry name" value="PAS_4"/>
    <property type="match status" value="1"/>
</dbReference>
<dbReference type="CDD" id="cd00130">
    <property type="entry name" value="PAS"/>
    <property type="match status" value="2"/>
</dbReference>
<reference evidence="7 8" key="1">
    <citation type="journal article" date="2009" name="Stand. Genomic Sci.">
        <title>Complete genome sequence of Pedobacter heparinus type strain (HIM 762-3).</title>
        <authorList>
            <person name="Han C."/>
            <person name="Spring S."/>
            <person name="Lapidus A."/>
            <person name="Del Rio T.G."/>
            <person name="Tice H."/>
            <person name="Copeland A."/>
            <person name="Cheng J.F."/>
            <person name="Lucas S."/>
            <person name="Chen F."/>
            <person name="Nolan M."/>
            <person name="Bruce D."/>
            <person name="Goodwin L."/>
            <person name="Pitluck S."/>
            <person name="Ivanova N."/>
            <person name="Mavromatis K."/>
            <person name="Mikhailova N."/>
            <person name="Pati A."/>
            <person name="Chen A."/>
            <person name="Palaniappan K."/>
            <person name="Land M."/>
            <person name="Hauser L."/>
            <person name="Chang Y.J."/>
            <person name="Jeffries C.C."/>
            <person name="Saunders E."/>
            <person name="Chertkov O."/>
            <person name="Brettin T."/>
            <person name="Goker M."/>
            <person name="Rohde M."/>
            <person name="Bristow J."/>
            <person name="Eisen J.A."/>
            <person name="Markowitz V."/>
            <person name="Hugenholtz P."/>
            <person name="Kyrpides N.C."/>
            <person name="Klenk H.P."/>
            <person name="Detter J.C."/>
        </authorList>
    </citation>
    <scope>NUCLEOTIDE SEQUENCE [LARGE SCALE GENOMIC DNA]</scope>
    <source>
        <strain evidence="8">ATCC 13125 / DSM 2366 / CIP 104194 / JCM 7457 / NBRC 12017 / NCIMB 9290 / NRRL B-14731 / HIM 762-3</strain>
    </source>
</reference>
<dbReference type="RefSeq" id="WP_015807541.1">
    <property type="nucleotide sequence ID" value="NC_013061.1"/>
</dbReference>
<dbReference type="InterPro" id="IPR003661">
    <property type="entry name" value="HisK_dim/P_dom"/>
</dbReference>
<organism evidence="7 8">
    <name type="scientific">Pedobacter heparinus (strain ATCC 13125 / DSM 2366 / CIP 104194 / JCM 7457 / NBRC 12017 / NCIMB 9290 / NRRL B-14731 / HIM 762-3)</name>
    <dbReference type="NCBI Taxonomy" id="485917"/>
    <lineage>
        <taxon>Bacteria</taxon>
        <taxon>Pseudomonadati</taxon>
        <taxon>Bacteroidota</taxon>
        <taxon>Sphingobacteriia</taxon>
        <taxon>Sphingobacteriales</taxon>
        <taxon>Sphingobacteriaceae</taxon>
        <taxon>Pedobacter</taxon>
    </lineage>
</organism>